<feature type="domain" description="RNHCP" evidence="1">
    <location>
        <begin position="12"/>
        <end position="95"/>
    </location>
</feature>
<gene>
    <name evidence="2" type="ORF">ACFP81_11480</name>
</gene>
<protein>
    <submittedName>
        <fullName evidence="2">RNHCP domain-containing protein</fullName>
    </submittedName>
</protein>
<evidence type="ECO:0000259" key="1">
    <source>
        <dbReference type="Pfam" id="PF12647"/>
    </source>
</evidence>
<evidence type="ECO:0000313" key="3">
    <source>
        <dbReference type="Proteomes" id="UP001596297"/>
    </source>
</evidence>
<accession>A0ABW1YG69</accession>
<sequence>MTRRFTVQGTNNAFTCAECGQQVQPLQNGSVRNHCPHCLHSLHVDIFPGDRACECRGVMEPVGVEQSGKKGWMIVHRCRLCGFVGRNRAALDDPQPDSWEEIIRLSRVRPGGLTSSS</sequence>
<dbReference type="InterPro" id="IPR024439">
    <property type="entry name" value="RNHCP"/>
</dbReference>
<evidence type="ECO:0000313" key="2">
    <source>
        <dbReference type="EMBL" id="MFC6592555.1"/>
    </source>
</evidence>
<reference evidence="3" key="1">
    <citation type="journal article" date="2019" name="Int. J. Syst. Evol. Microbiol.">
        <title>The Global Catalogue of Microorganisms (GCM) 10K type strain sequencing project: providing services to taxonomists for standard genome sequencing and annotation.</title>
        <authorList>
            <consortium name="The Broad Institute Genomics Platform"/>
            <consortium name="The Broad Institute Genome Sequencing Center for Infectious Disease"/>
            <person name="Wu L."/>
            <person name="Ma J."/>
        </authorList>
    </citation>
    <scope>NUCLEOTIDE SEQUENCE [LARGE SCALE GENOMIC DNA]</scope>
    <source>
        <strain evidence="3">CGMCC 1.15772</strain>
    </source>
</reference>
<dbReference type="Pfam" id="PF12647">
    <property type="entry name" value="RNHCP"/>
    <property type="match status" value="1"/>
</dbReference>
<proteinExistence type="predicted"/>
<keyword evidence="3" id="KW-1185">Reference proteome</keyword>
<dbReference type="RefSeq" id="WP_380083577.1">
    <property type="nucleotide sequence ID" value="NZ_JBHSWD010000001.1"/>
</dbReference>
<dbReference type="Proteomes" id="UP001596297">
    <property type="component" value="Unassembled WGS sequence"/>
</dbReference>
<name>A0ABW1YG69_9DEIO</name>
<dbReference type="EMBL" id="JBHSWD010000001">
    <property type="protein sequence ID" value="MFC6592555.1"/>
    <property type="molecule type" value="Genomic_DNA"/>
</dbReference>
<comment type="caution">
    <text evidence="2">The sequence shown here is derived from an EMBL/GenBank/DDBJ whole genome shotgun (WGS) entry which is preliminary data.</text>
</comment>
<organism evidence="2 3">
    <name type="scientific">Deinococcus lacus</name>
    <dbReference type="NCBI Taxonomy" id="392561"/>
    <lineage>
        <taxon>Bacteria</taxon>
        <taxon>Thermotogati</taxon>
        <taxon>Deinococcota</taxon>
        <taxon>Deinococci</taxon>
        <taxon>Deinococcales</taxon>
        <taxon>Deinococcaceae</taxon>
        <taxon>Deinococcus</taxon>
    </lineage>
</organism>